<dbReference type="CDD" id="cd00305">
    <property type="entry name" value="Cu-Zn_Superoxide_Dismutase"/>
    <property type="match status" value="1"/>
</dbReference>
<dbReference type="AlphaFoldDB" id="A0A6A1V9Q7"/>
<evidence type="ECO:0000256" key="12">
    <source>
        <dbReference type="ARBA" id="ARBA00049204"/>
    </source>
</evidence>
<dbReference type="InterPro" id="IPR036423">
    <property type="entry name" value="SOD-like_Cu/Zn_dom_sf"/>
</dbReference>
<comment type="catalytic activity">
    <reaction evidence="12">
        <text>2 superoxide + 2 H(+) = H2O2 + O2</text>
        <dbReference type="Rhea" id="RHEA:20696"/>
        <dbReference type="ChEBI" id="CHEBI:15378"/>
        <dbReference type="ChEBI" id="CHEBI:15379"/>
        <dbReference type="ChEBI" id="CHEBI:16240"/>
        <dbReference type="ChEBI" id="CHEBI:18421"/>
        <dbReference type="EC" id="1.15.1.1"/>
    </reaction>
</comment>
<evidence type="ECO:0000313" key="14">
    <source>
        <dbReference type="EMBL" id="KAB1209589.1"/>
    </source>
</evidence>
<dbReference type="OrthoDB" id="2015551at2759"/>
<dbReference type="InterPro" id="IPR001424">
    <property type="entry name" value="SOD_Cu_Zn_dom"/>
</dbReference>
<keyword evidence="11" id="KW-1015">Disulfide bond</keyword>
<gene>
    <name evidence="14" type="ORF">CJ030_MR6G020539</name>
    <name evidence="15" type="ORF">CJ030_MR6G020540</name>
</gene>
<dbReference type="Pfam" id="PF00080">
    <property type="entry name" value="Sod_Cu"/>
    <property type="match status" value="1"/>
</dbReference>
<evidence type="ECO:0000313" key="16">
    <source>
        <dbReference type="Proteomes" id="UP000516437"/>
    </source>
</evidence>
<dbReference type="InterPro" id="IPR024134">
    <property type="entry name" value="SOD_Cu/Zn_/chaperone"/>
</dbReference>
<evidence type="ECO:0000256" key="4">
    <source>
        <dbReference type="ARBA" id="ARBA00011881"/>
    </source>
</evidence>
<keyword evidence="8" id="KW-0049">Antioxidant</keyword>
<comment type="subunit">
    <text evidence="4">Homotetramer.</text>
</comment>
<feature type="domain" description="Superoxide dismutase copper/zinc binding" evidence="13">
    <location>
        <begin position="70"/>
        <end position="203"/>
    </location>
</feature>
<comment type="cofactor">
    <cofactor evidence="2">
        <name>Zn(2+)</name>
        <dbReference type="ChEBI" id="CHEBI:29105"/>
    </cofactor>
</comment>
<dbReference type="GO" id="GO:0004784">
    <property type="term" value="F:superoxide dismutase activity"/>
    <property type="evidence" value="ECO:0007669"/>
    <property type="project" value="UniProtKB-EC"/>
</dbReference>
<dbReference type="PANTHER" id="PTHR10003">
    <property type="entry name" value="SUPEROXIDE DISMUTASE CU-ZN -RELATED"/>
    <property type="match status" value="1"/>
</dbReference>
<dbReference type="EMBL" id="RXIC02000024">
    <property type="protein sequence ID" value="KAB1209589.1"/>
    <property type="molecule type" value="Genomic_DNA"/>
</dbReference>
<dbReference type="PRINTS" id="PR00068">
    <property type="entry name" value="CUZNDISMTASE"/>
</dbReference>
<proteinExistence type="inferred from homology"/>
<dbReference type="FunFam" id="2.60.40.200:FF:000003">
    <property type="entry name" value="Superoxide dismutase [Cu-Zn], chloroplastic"/>
    <property type="match status" value="1"/>
</dbReference>
<evidence type="ECO:0000256" key="9">
    <source>
        <dbReference type="ARBA" id="ARBA00023002"/>
    </source>
</evidence>
<dbReference type="EMBL" id="RXIC02000024">
    <property type="protein sequence ID" value="KAB1209590.1"/>
    <property type="molecule type" value="Genomic_DNA"/>
</dbReference>
<evidence type="ECO:0000256" key="2">
    <source>
        <dbReference type="ARBA" id="ARBA00001947"/>
    </source>
</evidence>
<evidence type="ECO:0000256" key="7">
    <source>
        <dbReference type="ARBA" id="ARBA00022833"/>
    </source>
</evidence>
<keyword evidence="6" id="KW-0479">Metal-binding</keyword>
<keyword evidence="9" id="KW-0560">Oxidoreductase</keyword>
<evidence type="ECO:0000259" key="13">
    <source>
        <dbReference type="Pfam" id="PF00080"/>
    </source>
</evidence>
<evidence type="ECO:0000256" key="3">
    <source>
        <dbReference type="ARBA" id="ARBA00010457"/>
    </source>
</evidence>
<keyword evidence="10" id="KW-0186">Copper</keyword>
<comment type="caution">
    <text evidence="14">The sequence shown here is derived from an EMBL/GenBank/DDBJ whole genome shotgun (WGS) entry which is preliminary data.</text>
</comment>
<dbReference type="Gene3D" id="2.60.40.200">
    <property type="entry name" value="Superoxide dismutase, copper/zinc binding domain"/>
    <property type="match status" value="1"/>
</dbReference>
<accession>A0A6A1V9Q7</accession>
<dbReference type="GO" id="GO:0009507">
    <property type="term" value="C:chloroplast"/>
    <property type="evidence" value="ECO:0007669"/>
    <property type="project" value="UniProtKB-ARBA"/>
</dbReference>
<dbReference type="SUPFAM" id="SSF49329">
    <property type="entry name" value="Cu,Zn superoxide dismutase-like"/>
    <property type="match status" value="1"/>
</dbReference>
<evidence type="ECO:0000256" key="5">
    <source>
        <dbReference type="ARBA" id="ARBA00012682"/>
    </source>
</evidence>
<dbReference type="InterPro" id="IPR018152">
    <property type="entry name" value="SOD_Cu/Zn_BS"/>
</dbReference>
<organism evidence="14 16">
    <name type="scientific">Morella rubra</name>
    <name type="common">Chinese bayberry</name>
    <dbReference type="NCBI Taxonomy" id="262757"/>
    <lineage>
        <taxon>Eukaryota</taxon>
        <taxon>Viridiplantae</taxon>
        <taxon>Streptophyta</taxon>
        <taxon>Embryophyta</taxon>
        <taxon>Tracheophyta</taxon>
        <taxon>Spermatophyta</taxon>
        <taxon>Magnoliopsida</taxon>
        <taxon>eudicotyledons</taxon>
        <taxon>Gunneridae</taxon>
        <taxon>Pentapetalae</taxon>
        <taxon>rosids</taxon>
        <taxon>fabids</taxon>
        <taxon>Fagales</taxon>
        <taxon>Myricaceae</taxon>
        <taxon>Morella</taxon>
    </lineage>
</organism>
<sequence>MAAQIIIISPPHLSPNAHYSTPLLRSSSFLHGTSLKVPRQSLALSVSAKAFTIVAATKKAVAVLKGASNVEGVVTLTQEDDGPTAVNVRVTGLTPGPHGFHLHEFGDTTNGCISTGAHFNPNNLTHGAPEDEVRHAGDLGNIVANADGVAEATIVDSQIPLSGPKAVIGRALVVHELEDDLGKGGHELSLTTGNAGGRLACGVYSWGFMCHIILGFLRSSRGKQSGLA</sequence>
<evidence type="ECO:0000256" key="11">
    <source>
        <dbReference type="ARBA" id="ARBA00023157"/>
    </source>
</evidence>
<evidence type="ECO:0000256" key="10">
    <source>
        <dbReference type="ARBA" id="ARBA00023008"/>
    </source>
</evidence>
<dbReference type="Proteomes" id="UP000516437">
    <property type="component" value="Chromosome 6"/>
</dbReference>
<reference evidence="14 16" key="2">
    <citation type="journal article" date="2019" name="Plant Biotechnol. J.">
        <title>The red bayberry genome and genetic basis of sex determination.</title>
        <authorList>
            <person name="Jia H.M."/>
            <person name="Jia H.J."/>
            <person name="Cai Q.L."/>
            <person name="Wang Y."/>
            <person name="Zhao H.B."/>
            <person name="Yang W.F."/>
            <person name="Wang G.Y."/>
            <person name="Li Y.H."/>
            <person name="Zhan D.L."/>
            <person name="Shen Y.T."/>
            <person name="Niu Q.F."/>
            <person name="Chang L."/>
            <person name="Qiu J."/>
            <person name="Zhao L."/>
            <person name="Xie H.B."/>
            <person name="Fu W.Y."/>
            <person name="Jin J."/>
            <person name="Li X.W."/>
            <person name="Jiao Y."/>
            <person name="Zhou C.C."/>
            <person name="Tu T."/>
            <person name="Chai C.Y."/>
            <person name="Gao J.L."/>
            <person name="Fan L.J."/>
            <person name="van de Weg E."/>
            <person name="Wang J.Y."/>
            <person name="Gao Z.S."/>
        </authorList>
    </citation>
    <scope>NUCLEOTIDE SEQUENCE [LARGE SCALE GENOMIC DNA]</scope>
    <source>
        <tissue evidence="14">Leaves</tissue>
    </source>
</reference>
<reference evidence="14" key="3">
    <citation type="submission" date="2019-09" db="EMBL/GenBank/DDBJ databases">
        <authorList>
            <person name="Gao Z."/>
        </authorList>
    </citation>
    <scope>NUCLEOTIDE SEQUENCE</scope>
    <source>
        <tissue evidence="14">Leaves</tissue>
    </source>
</reference>
<keyword evidence="16" id="KW-1185">Reference proteome</keyword>
<evidence type="ECO:0000313" key="15">
    <source>
        <dbReference type="EMBL" id="KAB1209590.1"/>
    </source>
</evidence>
<protein>
    <recommendedName>
        <fullName evidence="5">superoxide dismutase</fullName>
        <ecNumber evidence="5">1.15.1.1</ecNumber>
    </recommendedName>
</protein>
<evidence type="ECO:0000256" key="8">
    <source>
        <dbReference type="ARBA" id="ARBA00022862"/>
    </source>
</evidence>
<keyword evidence="7" id="KW-0862">Zinc</keyword>
<comment type="similarity">
    <text evidence="3">Belongs to the Cu-Zn superoxide dismutase family.</text>
</comment>
<name>A0A6A1V9Q7_9ROSI</name>
<reference evidence="14" key="1">
    <citation type="submission" date="2018-07" db="EMBL/GenBank/DDBJ databases">
        <authorList>
            <person name="Gao Z.-S."/>
            <person name="Jia H.-M."/>
            <person name="Jia H.-J."/>
            <person name="Cai Q.-L."/>
            <person name="Wang Y."/>
            <person name="Zhao H.-B."/>
        </authorList>
    </citation>
    <scope>NUCLEOTIDE SEQUENCE</scope>
    <source>
        <tissue evidence="14">Leaves</tissue>
    </source>
</reference>
<dbReference type="GO" id="GO:0005507">
    <property type="term" value="F:copper ion binding"/>
    <property type="evidence" value="ECO:0007669"/>
    <property type="project" value="InterPro"/>
</dbReference>
<dbReference type="PROSITE" id="PS00087">
    <property type="entry name" value="SOD_CU_ZN_1"/>
    <property type="match status" value="1"/>
</dbReference>
<dbReference type="EC" id="1.15.1.1" evidence="5"/>
<evidence type="ECO:0000256" key="1">
    <source>
        <dbReference type="ARBA" id="ARBA00001935"/>
    </source>
</evidence>
<evidence type="ECO:0000256" key="6">
    <source>
        <dbReference type="ARBA" id="ARBA00022723"/>
    </source>
</evidence>
<comment type="cofactor">
    <cofactor evidence="1">
        <name>Cu cation</name>
        <dbReference type="ChEBI" id="CHEBI:23378"/>
    </cofactor>
</comment>